<protein>
    <recommendedName>
        <fullName evidence="2">SGNH hydrolase-type esterase domain-containing protein</fullName>
    </recommendedName>
</protein>
<dbReference type="SMR" id="A0A194VX65"/>
<dbReference type="AlphaFoldDB" id="A0A194VX65"/>
<evidence type="ECO:0000259" key="2">
    <source>
        <dbReference type="Pfam" id="PF13472"/>
    </source>
</evidence>
<feature type="signal peptide" evidence="1">
    <location>
        <begin position="1"/>
        <end position="18"/>
    </location>
</feature>
<proteinExistence type="predicted"/>
<dbReference type="GO" id="GO:0004622">
    <property type="term" value="F:phosphatidylcholine lysophospholipase activity"/>
    <property type="evidence" value="ECO:0007669"/>
    <property type="project" value="TreeGrafter"/>
</dbReference>
<reference evidence="3" key="1">
    <citation type="submission" date="2014-12" db="EMBL/GenBank/DDBJ databases">
        <title>Genome Sequence of Valsa Canker Pathogens Uncovers a Specific Adaption of Colonization on Woody Bark.</title>
        <authorList>
            <person name="Yin Z."/>
            <person name="Liu H."/>
            <person name="Gao X."/>
            <person name="Li Z."/>
            <person name="Song N."/>
            <person name="Ke X."/>
            <person name="Dai Q."/>
            <person name="Wu Y."/>
            <person name="Sun Y."/>
            <person name="Xu J.-R."/>
            <person name="Kang Z.K."/>
            <person name="Wang L."/>
            <person name="Huang L."/>
        </authorList>
    </citation>
    <scope>NUCLEOTIDE SEQUENCE [LARGE SCALE GENOMIC DNA]</scope>
    <source>
        <strain evidence="3">03-8</strain>
    </source>
</reference>
<dbReference type="Gene3D" id="3.40.50.1110">
    <property type="entry name" value="SGNH hydrolase"/>
    <property type="match status" value="1"/>
</dbReference>
<sequence>MAPKKLRILFLGASLVAGYSSLGEVYHPFSQNVVKTLSMAMPDTEVDAVVDGLPGDLVTRGRFLERMQKHFGEGSEPFDWTIVLGATNDIGFRIKTDEIFESFKKIWDIPLSHGSKVLALTVPRATVDNSNQVLVEDRNAINKKIMGYTKAGFHAFDLHGALPYDSAHVKYWDDAVHFTPDGYNFIGDKVGVALRDIIGAQRIGEH</sequence>
<accession>A0A194VX65</accession>
<dbReference type="InterPro" id="IPR051532">
    <property type="entry name" value="Ester_Hydrolysis_Enzymes"/>
</dbReference>
<keyword evidence="4" id="KW-1185">Reference proteome</keyword>
<dbReference type="Pfam" id="PF13472">
    <property type="entry name" value="Lipase_GDSL_2"/>
    <property type="match status" value="1"/>
</dbReference>
<evidence type="ECO:0000313" key="3">
    <source>
        <dbReference type="EMBL" id="KUI68831.1"/>
    </source>
</evidence>
<feature type="chain" id="PRO_5008266892" description="SGNH hydrolase-type esterase domain-containing protein" evidence="1">
    <location>
        <begin position="19"/>
        <end position="206"/>
    </location>
</feature>
<dbReference type="PANTHER" id="PTHR30383:SF19">
    <property type="entry name" value="FIBRONECTIN TYPE-III DOMAIN-CONTAINING PROTEIN"/>
    <property type="match status" value="1"/>
</dbReference>
<evidence type="ECO:0000256" key="1">
    <source>
        <dbReference type="SAM" id="SignalP"/>
    </source>
</evidence>
<organism evidence="3 4">
    <name type="scientific">Cytospora mali</name>
    <name type="common">Apple Valsa canker fungus</name>
    <name type="synonym">Valsa mali</name>
    <dbReference type="NCBI Taxonomy" id="578113"/>
    <lineage>
        <taxon>Eukaryota</taxon>
        <taxon>Fungi</taxon>
        <taxon>Dikarya</taxon>
        <taxon>Ascomycota</taxon>
        <taxon>Pezizomycotina</taxon>
        <taxon>Sordariomycetes</taxon>
        <taxon>Sordariomycetidae</taxon>
        <taxon>Diaporthales</taxon>
        <taxon>Cytosporaceae</taxon>
        <taxon>Cytospora</taxon>
    </lineage>
</organism>
<dbReference type="SUPFAM" id="SSF52266">
    <property type="entry name" value="SGNH hydrolase"/>
    <property type="match status" value="1"/>
</dbReference>
<dbReference type="PANTHER" id="PTHR30383">
    <property type="entry name" value="THIOESTERASE 1/PROTEASE 1/LYSOPHOSPHOLIPASE L1"/>
    <property type="match status" value="1"/>
</dbReference>
<gene>
    <name evidence="3" type="ORF">VM1G_04621</name>
</gene>
<dbReference type="CDD" id="cd00229">
    <property type="entry name" value="SGNH_hydrolase"/>
    <property type="match status" value="1"/>
</dbReference>
<dbReference type="InterPro" id="IPR013830">
    <property type="entry name" value="SGNH_hydro"/>
</dbReference>
<feature type="domain" description="SGNH hydrolase-type esterase" evidence="2">
    <location>
        <begin position="10"/>
        <end position="183"/>
    </location>
</feature>
<dbReference type="InterPro" id="IPR036514">
    <property type="entry name" value="SGNH_hydro_sf"/>
</dbReference>
<name>A0A194VX65_CYTMA</name>
<dbReference type="OrthoDB" id="408760at2759"/>
<keyword evidence="1" id="KW-0732">Signal</keyword>
<dbReference type="Proteomes" id="UP000078559">
    <property type="component" value="Chromosome 4"/>
</dbReference>
<dbReference type="EMBL" id="CM003101">
    <property type="protein sequence ID" value="KUI68831.1"/>
    <property type="molecule type" value="Genomic_DNA"/>
</dbReference>
<evidence type="ECO:0000313" key="4">
    <source>
        <dbReference type="Proteomes" id="UP000078559"/>
    </source>
</evidence>